<evidence type="ECO:0008006" key="2">
    <source>
        <dbReference type="Google" id="ProtNLM"/>
    </source>
</evidence>
<dbReference type="PANTHER" id="PTHR12631:SF10">
    <property type="entry name" value="BETA-XYLOSIDASE-LIKE PROTEIN-RELATED"/>
    <property type="match status" value="1"/>
</dbReference>
<organism evidence="1">
    <name type="scientific">candidate division WOR-3 bacterium</name>
    <dbReference type="NCBI Taxonomy" id="2052148"/>
    <lineage>
        <taxon>Bacteria</taxon>
        <taxon>Bacteria division WOR-3</taxon>
    </lineage>
</organism>
<evidence type="ECO:0000313" key="1">
    <source>
        <dbReference type="EMBL" id="HGB36620.1"/>
    </source>
</evidence>
<dbReference type="EMBL" id="DTGD01000258">
    <property type="protein sequence ID" value="HGB36620.1"/>
    <property type="molecule type" value="Genomic_DNA"/>
</dbReference>
<proteinExistence type="predicted"/>
<sequence length="576" mass="65464">MEKSAAVKDILIIVFSFSLLSFAQEISPFGMGIYPGRFSPNKLSKVLKLANAAGIKWTRMDFYWPEIEPWQGNFSWDQLDWQVDSVRAHSIKILGILGFTPEWVSHYAPTTIEQRELFGHYVYETVKHFKGRVDYWEIWNEPNGGSFWKPRPNVEDYTKLLKIAYIEAKKGNPNCTVLAPGLSNMDTDFIEGIYEHGGGKYFDVFSFHPYPSYSWGPPDVNLVWGAKAIRKIMCRYGKVKPFWISEFGYSTRVSGVPEEMQAVNLVRGYVQGIALHFEDIMWYDFIDDGVDIQDNEMSWGVLNHDYIPKPSYAAYKKMTEMLASSRFEKSIFGNEGQVRGMLFKRSNKRIIVLWSVKGISGIELKVGVKQVTLTNLYGNVSRIACPDGVLKLHLSESPVYVSDFTVTPVRLDRTISAFVPRQWLVCGPFLSSKDNGLQADFLKSQGGESAVEPKPGEIVKNDSLPEGKTNWKQFETDEVGVGNLISIFKPNENVVAYAFCNIKSDANRTAVLDVSSDDGNKVWINHQDVLLDHNHRKVWEGERLVEVRLYKGSNPCLMKIENRAGGWGFYLRVLGN</sequence>
<comment type="caution">
    <text evidence="1">The sequence shown here is derived from an EMBL/GenBank/DDBJ whole genome shotgun (WGS) entry which is preliminary data.</text>
</comment>
<dbReference type="InterPro" id="IPR017853">
    <property type="entry name" value="GH"/>
</dbReference>
<dbReference type="Gene3D" id="3.20.20.80">
    <property type="entry name" value="Glycosidases"/>
    <property type="match status" value="1"/>
</dbReference>
<dbReference type="InterPro" id="IPR051923">
    <property type="entry name" value="Glycosyl_Hydrolase_39"/>
</dbReference>
<reference evidence="1" key="1">
    <citation type="journal article" date="2020" name="mSystems">
        <title>Genome- and Community-Level Interaction Insights into Carbon Utilization and Element Cycling Functions of Hydrothermarchaeota in Hydrothermal Sediment.</title>
        <authorList>
            <person name="Zhou Z."/>
            <person name="Liu Y."/>
            <person name="Xu W."/>
            <person name="Pan J."/>
            <person name="Luo Z.H."/>
            <person name="Li M."/>
        </authorList>
    </citation>
    <scope>NUCLEOTIDE SEQUENCE [LARGE SCALE GENOMIC DNA]</scope>
    <source>
        <strain evidence="1">SpSt-754</strain>
    </source>
</reference>
<protein>
    <recommendedName>
        <fullName evidence="2">Glycoside hydrolase family 5 domain-containing protein</fullName>
    </recommendedName>
</protein>
<accession>A0A7V3KPT5</accession>
<dbReference type="SUPFAM" id="SSF51445">
    <property type="entry name" value="(Trans)glycosidases"/>
    <property type="match status" value="1"/>
</dbReference>
<dbReference type="AlphaFoldDB" id="A0A7V3KPT5"/>
<dbReference type="PANTHER" id="PTHR12631">
    <property type="entry name" value="ALPHA-L-IDURONIDASE"/>
    <property type="match status" value="1"/>
</dbReference>
<name>A0A7V3KPT5_UNCW3</name>
<gene>
    <name evidence="1" type="ORF">ENV38_06930</name>
</gene>
<dbReference type="GO" id="GO:0004553">
    <property type="term" value="F:hydrolase activity, hydrolyzing O-glycosyl compounds"/>
    <property type="evidence" value="ECO:0007669"/>
    <property type="project" value="TreeGrafter"/>
</dbReference>